<keyword evidence="1" id="KW-0812">Transmembrane</keyword>
<reference evidence="2 3" key="1">
    <citation type="submission" date="2016-06" db="EMBL/GenBank/DDBJ databases">
        <authorList>
            <person name="Kjaerup R.B."/>
            <person name="Dalgaard T.S."/>
            <person name="Juul-Madsen H.R."/>
        </authorList>
    </citation>
    <scope>NUCLEOTIDE SEQUENCE [LARGE SCALE GENOMIC DNA]</scope>
    <source>
        <strain evidence="2 3">373-A1</strain>
    </source>
</reference>
<gene>
    <name evidence="2" type="ORF">CP373A1_09995</name>
</gene>
<evidence type="ECO:0000256" key="1">
    <source>
        <dbReference type="SAM" id="Phobius"/>
    </source>
</evidence>
<feature type="transmembrane region" description="Helical" evidence="1">
    <location>
        <begin position="163"/>
        <end position="181"/>
    </location>
</feature>
<keyword evidence="1" id="KW-0472">Membrane</keyword>
<dbReference type="Proteomes" id="UP000092714">
    <property type="component" value="Unassembled WGS sequence"/>
</dbReference>
<protein>
    <submittedName>
        <fullName evidence="2">Uncharacterized protein</fullName>
    </submittedName>
</protein>
<sequence>MRKYLSLDYYKGISGDLRASILTNIGNLFICICIVFIGMRSLEPWENEYIIQFNFSGVLLILLSISLNIGDRPVLGRKSKISEVLPITDRDYFIVNFIGMLINIGTVISSIGMLFLFKSGDEMPGLRGIIILYSIFVVYLITKKNIHKSLGKDCKRIKVLNRLLLILLFVLNIIIIIDIGVPQVDIINVRANEILQTLSSMTIPEFFGSRGAAAIVVMGIILYSVYYSYTYIVNEKKGKKYFNPYFLGVVSGGLKNGVVFYIVEFFCIGASFLVGWIKVIDVLSSSNPLMENIFNAYMLVVLCAVLVLLVEYSQYRENLKFQGEKIRDYLPIKKEDIQIGIFIRQLLVLVGFSPIIIVMYVIQSSNALVIGARGLYVSFIIMAFILNIFMVIREVKISEKVVSIIMRVIIFIGIILGVNGGGDGINLISYKLISTKVFQFFGGYSVGAILISIVLILYCYINYIYITRKNRI</sequence>
<feature type="transmembrane region" description="Helical" evidence="1">
    <location>
        <begin position="374"/>
        <end position="392"/>
    </location>
</feature>
<evidence type="ECO:0000313" key="2">
    <source>
        <dbReference type="EMBL" id="OBY10825.1"/>
    </source>
</evidence>
<proteinExistence type="predicted"/>
<dbReference type="EMBL" id="MAPZ01000019">
    <property type="protein sequence ID" value="OBY10825.1"/>
    <property type="molecule type" value="Genomic_DNA"/>
</dbReference>
<dbReference type="AlphaFoldDB" id="A0A1B8RPU0"/>
<feature type="transmembrane region" description="Helical" evidence="1">
    <location>
        <begin position="92"/>
        <end position="117"/>
    </location>
</feature>
<organism evidence="2 3">
    <name type="scientific">Clostridium paraputrificum</name>
    <dbReference type="NCBI Taxonomy" id="29363"/>
    <lineage>
        <taxon>Bacteria</taxon>
        <taxon>Bacillati</taxon>
        <taxon>Bacillota</taxon>
        <taxon>Clostridia</taxon>
        <taxon>Eubacteriales</taxon>
        <taxon>Clostridiaceae</taxon>
        <taxon>Clostridium</taxon>
    </lineage>
</organism>
<feature type="transmembrane region" description="Helical" evidence="1">
    <location>
        <begin position="21"/>
        <end position="39"/>
    </location>
</feature>
<keyword evidence="3" id="KW-1185">Reference proteome</keyword>
<feature type="transmembrane region" description="Helical" evidence="1">
    <location>
        <begin position="123"/>
        <end position="142"/>
    </location>
</feature>
<keyword evidence="1" id="KW-1133">Transmembrane helix</keyword>
<dbReference type="RefSeq" id="WP_065254547.1">
    <property type="nucleotide sequence ID" value="NZ_JADNCW010000005.1"/>
</dbReference>
<feature type="transmembrane region" description="Helical" evidence="1">
    <location>
        <begin position="211"/>
        <end position="233"/>
    </location>
</feature>
<feature type="transmembrane region" description="Helical" evidence="1">
    <location>
        <begin position="341"/>
        <end position="362"/>
    </location>
</feature>
<comment type="caution">
    <text evidence="2">The sequence shown here is derived from an EMBL/GenBank/DDBJ whole genome shotgun (WGS) entry which is preliminary data.</text>
</comment>
<feature type="transmembrane region" description="Helical" evidence="1">
    <location>
        <begin position="245"/>
        <end position="274"/>
    </location>
</feature>
<evidence type="ECO:0000313" key="3">
    <source>
        <dbReference type="Proteomes" id="UP000092714"/>
    </source>
</evidence>
<feature type="transmembrane region" description="Helical" evidence="1">
    <location>
        <begin position="51"/>
        <end position="71"/>
    </location>
</feature>
<feature type="transmembrane region" description="Helical" evidence="1">
    <location>
        <begin position="404"/>
        <end position="421"/>
    </location>
</feature>
<accession>A0A1B8RPU0</accession>
<name>A0A1B8RPU0_9CLOT</name>
<feature type="transmembrane region" description="Helical" evidence="1">
    <location>
        <begin position="441"/>
        <end position="466"/>
    </location>
</feature>
<feature type="transmembrane region" description="Helical" evidence="1">
    <location>
        <begin position="294"/>
        <end position="312"/>
    </location>
</feature>